<accession>A0ABS8YAF4</accession>
<feature type="compositionally biased region" description="Basic and acidic residues" evidence="6">
    <location>
        <begin position="75"/>
        <end position="90"/>
    </location>
</feature>
<evidence type="ECO:0000313" key="8">
    <source>
        <dbReference type="EMBL" id="MCE5167272.1"/>
    </source>
</evidence>
<keyword evidence="5" id="KW-0539">Nucleus</keyword>
<dbReference type="EMBL" id="JACEIK010070780">
    <property type="protein sequence ID" value="MCE5167272.1"/>
    <property type="molecule type" value="Genomic_DNA"/>
</dbReference>
<reference evidence="8 9" key="1">
    <citation type="journal article" date="2021" name="BMC Genomics">
        <title>Datura genome reveals duplications of psychoactive alkaloid biosynthetic genes and high mutation rate following tissue culture.</title>
        <authorList>
            <person name="Rajewski A."/>
            <person name="Carter-House D."/>
            <person name="Stajich J."/>
            <person name="Litt A."/>
        </authorList>
    </citation>
    <scope>NUCLEOTIDE SEQUENCE [LARGE SCALE GENOMIC DNA]</scope>
    <source>
        <strain evidence="8">AR-01</strain>
    </source>
</reference>
<dbReference type="InterPro" id="IPR015300">
    <property type="entry name" value="DNA-bd_pseudobarrel_sf"/>
</dbReference>
<keyword evidence="3" id="KW-0238">DNA-binding</keyword>
<proteinExistence type="predicted"/>
<evidence type="ECO:0000256" key="2">
    <source>
        <dbReference type="ARBA" id="ARBA00023015"/>
    </source>
</evidence>
<feature type="non-terminal residue" evidence="8">
    <location>
        <position position="131"/>
    </location>
</feature>
<comment type="subcellular location">
    <subcellularLocation>
        <location evidence="1">Nucleus</location>
    </subcellularLocation>
</comment>
<dbReference type="PANTHER" id="PTHR31920">
    <property type="entry name" value="B3 DOMAIN-CONTAINING"/>
    <property type="match status" value="1"/>
</dbReference>
<organism evidence="8 9">
    <name type="scientific">Datura stramonium</name>
    <name type="common">Jimsonweed</name>
    <name type="synonym">Common thornapple</name>
    <dbReference type="NCBI Taxonomy" id="4076"/>
    <lineage>
        <taxon>Eukaryota</taxon>
        <taxon>Viridiplantae</taxon>
        <taxon>Streptophyta</taxon>
        <taxon>Embryophyta</taxon>
        <taxon>Tracheophyta</taxon>
        <taxon>Spermatophyta</taxon>
        <taxon>Magnoliopsida</taxon>
        <taxon>eudicotyledons</taxon>
        <taxon>Gunneridae</taxon>
        <taxon>Pentapetalae</taxon>
        <taxon>asterids</taxon>
        <taxon>lamiids</taxon>
        <taxon>Solanales</taxon>
        <taxon>Solanaceae</taxon>
        <taxon>Solanoideae</taxon>
        <taxon>Datureae</taxon>
        <taxon>Datura</taxon>
    </lineage>
</organism>
<keyword evidence="4" id="KW-0804">Transcription</keyword>
<evidence type="ECO:0000256" key="3">
    <source>
        <dbReference type="ARBA" id="ARBA00023125"/>
    </source>
</evidence>
<dbReference type="SUPFAM" id="SSF101936">
    <property type="entry name" value="DNA-binding pseudobarrel domain"/>
    <property type="match status" value="1"/>
</dbReference>
<name>A0ABS8YAF4_DATST</name>
<evidence type="ECO:0000256" key="5">
    <source>
        <dbReference type="ARBA" id="ARBA00023242"/>
    </source>
</evidence>
<dbReference type="PANTHER" id="PTHR31920:SF135">
    <property type="entry name" value="B3 DOMAIN-CONTAINING PROTEIN OS03G0621600-RELATED"/>
    <property type="match status" value="1"/>
</dbReference>
<evidence type="ECO:0000313" key="9">
    <source>
        <dbReference type="Proteomes" id="UP000823775"/>
    </source>
</evidence>
<feature type="compositionally biased region" description="Acidic residues" evidence="6">
    <location>
        <begin position="100"/>
        <end position="114"/>
    </location>
</feature>
<comment type="caution">
    <text evidence="8">The sequence shown here is derived from an EMBL/GenBank/DDBJ whole genome shotgun (WGS) entry which is preliminary data.</text>
</comment>
<gene>
    <name evidence="8" type="ORF">HAX54_045553</name>
</gene>
<evidence type="ECO:0000259" key="7">
    <source>
        <dbReference type="PROSITE" id="PS50863"/>
    </source>
</evidence>
<dbReference type="InterPro" id="IPR050655">
    <property type="entry name" value="Plant_B3_domain"/>
</dbReference>
<evidence type="ECO:0000256" key="6">
    <source>
        <dbReference type="SAM" id="MobiDB-lite"/>
    </source>
</evidence>
<sequence length="131" mass="15245">MWPIGVTRIGKDIYFEDRWEKFIEDNMLELGDFLIFDFDGNRILDFKLLGKNECEKKGIGGLKFSVKEEEVEEMNVEHQKSIEPKGKNWARDSSGSSSSDDSDEEEEYEEEEEEVKLTLLIQLDAKELMLA</sequence>
<protein>
    <recommendedName>
        <fullName evidence="7">TF-B3 domain-containing protein</fullName>
    </recommendedName>
</protein>
<dbReference type="Proteomes" id="UP000823775">
    <property type="component" value="Unassembled WGS sequence"/>
</dbReference>
<keyword evidence="2" id="KW-0805">Transcription regulation</keyword>
<dbReference type="Gene3D" id="2.40.330.10">
    <property type="entry name" value="DNA-binding pseudobarrel domain"/>
    <property type="match status" value="1"/>
</dbReference>
<evidence type="ECO:0000256" key="4">
    <source>
        <dbReference type="ARBA" id="ARBA00023163"/>
    </source>
</evidence>
<dbReference type="InterPro" id="IPR003340">
    <property type="entry name" value="B3_DNA-bd"/>
</dbReference>
<keyword evidence="9" id="KW-1185">Reference proteome</keyword>
<feature type="domain" description="TF-B3" evidence="7">
    <location>
        <begin position="1"/>
        <end position="52"/>
    </location>
</feature>
<dbReference type="PROSITE" id="PS50863">
    <property type="entry name" value="B3"/>
    <property type="match status" value="1"/>
</dbReference>
<feature type="region of interest" description="Disordered" evidence="6">
    <location>
        <begin position="73"/>
        <end position="115"/>
    </location>
</feature>
<evidence type="ECO:0000256" key="1">
    <source>
        <dbReference type="ARBA" id="ARBA00004123"/>
    </source>
</evidence>